<evidence type="ECO:0000256" key="1">
    <source>
        <dbReference type="ARBA" id="ARBA00022801"/>
    </source>
</evidence>
<name>A0ABN8HA05_9BACL</name>
<dbReference type="InterPro" id="IPR036514">
    <property type="entry name" value="SGNH_hydro_sf"/>
</dbReference>
<dbReference type="Proteomes" id="UP000838821">
    <property type="component" value="Unassembled WGS sequence"/>
</dbReference>
<dbReference type="PANTHER" id="PTHR22901:SF0">
    <property type="entry name" value="SIALATE O-ACETYLESTERASE"/>
    <property type="match status" value="1"/>
</dbReference>
<dbReference type="RefSeq" id="WP_236292718.1">
    <property type="nucleotide sequence ID" value="NZ_CAKMMW010000031.1"/>
</dbReference>
<evidence type="ECO:0000313" key="3">
    <source>
        <dbReference type="EMBL" id="CAH1228813.1"/>
    </source>
</evidence>
<comment type="caution">
    <text evidence="3">The sequence shown here is derived from an EMBL/GenBank/DDBJ whole genome shotgun (WGS) entry which is preliminary data.</text>
</comment>
<accession>A0ABN8HA05</accession>
<reference evidence="3" key="1">
    <citation type="submission" date="2022-01" db="EMBL/GenBank/DDBJ databases">
        <authorList>
            <person name="Criscuolo A."/>
        </authorList>
    </citation>
    <scope>NUCLEOTIDE SEQUENCE</scope>
    <source>
        <strain evidence="3">CIP111891</strain>
    </source>
</reference>
<keyword evidence="4" id="KW-1185">Reference proteome</keyword>
<evidence type="ECO:0000259" key="2">
    <source>
        <dbReference type="Pfam" id="PF03629"/>
    </source>
</evidence>
<dbReference type="Pfam" id="PF03629">
    <property type="entry name" value="SASA"/>
    <property type="match status" value="2"/>
</dbReference>
<gene>
    <name evidence="3" type="ORF">PAECIP111891_06359</name>
</gene>
<dbReference type="EMBL" id="CAKMMW010000031">
    <property type="protein sequence ID" value="CAH1228813.1"/>
    <property type="molecule type" value="Genomic_DNA"/>
</dbReference>
<dbReference type="InterPro" id="IPR005181">
    <property type="entry name" value="SASA"/>
</dbReference>
<evidence type="ECO:0000313" key="4">
    <source>
        <dbReference type="Proteomes" id="UP000838821"/>
    </source>
</evidence>
<dbReference type="InterPro" id="IPR039329">
    <property type="entry name" value="SIAE"/>
</dbReference>
<dbReference type="Gene3D" id="3.40.50.1110">
    <property type="entry name" value="SGNH hydrolase"/>
    <property type="match status" value="1"/>
</dbReference>
<protein>
    <recommendedName>
        <fullName evidence="2">Sialate O-acetylesterase domain-containing protein</fullName>
    </recommendedName>
</protein>
<feature type="domain" description="Sialate O-acetylesterase" evidence="2">
    <location>
        <begin position="259"/>
        <end position="369"/>
    </location>
</feature>
<sequence>MSNRFQLHAIFSEGMILQRNQENPVWGTGPDGIQLTLECQGQQVQTVSAGGKWQAILPASEAGGPHILTVSSEGRQLATVQDVYFGDVWLAGGQSNMEWKVRDTSHAEADIANANFPLIRHFEVPRIEWEDPSEVTPLNATWKKAAPENVPDFSAVAYHFAHHIQASEGVPIGIIGCYWGGTSASSWVSETTISQQPELQVYLDSFQEQVKDFDWDAFAIIRHAYDQSTADYELRKSAGASDDELGGYPWPPPMSPHSFMRPSGLYETMLLKVVPYGLKGFLFYQGESDAGHAELYDKLLTGLIHNWRSLWHNDNLPFHFVQLTSYCADGKPDGESWPLLRESQAIVNERVPHTGMAVTLDCGERDDIHPRDKRTVG</sequence>
<feature type="domain" description="Sialate O-acetylesterase" evidence="2">
    <location>
        <begin position="87"/>
        <end position="192"/>
    </location>
</feature>
<dbReference type="PANTHER" id="PTHR22901">
    <property type="entry name" value="SIALATE O-ACETYLESTERASE"/>
    <property type="match status" value="1"/>
</dbReference>
<dbReference type="SUPFAM" id="SSF52266">
    <property type="entry name" value="SGNH hydrolase"/>
    <property type="match status" value="1"/>
</dbReference>
<keyword evidence="1" id="KW-0378">Hydrolase</keyword>
<organism evidence="3 4">
    <name type="scientific">Paenibacillus allorhizoplanae</name>
    <dbReference type="NCBI Taxonomy" id="2905648"/>
    <lineage>
        <taxon>Bacteria</taxon>
        <taxon>Bacillati</taxon>
        <taxon>Bacillota</taxon>
        <taxon>Bacilli</taxon>
        <taxon>Bacillales</taxon>
        <taxon>Paenibacillaceae</taxon>
        <taxon>Paenibacillus</taxon>
    </lineage>
</organism>
<proteinExistence type="predicted"/>